<feature type="compositionally biased region" description="Polar residues" evidence="3">
    <location>
        <begin position="8"/>
        <end position="40"/>
    </location>
</feature>
<dbReference type="GO" id="GO:0099078">
    <property type="term" value="C:BORC complex"/>
    <property type="evidence" value="ECO:0007669"/>
    <property type="project" value="TreeGrafter"/>
</dbReference>
<dbReference type="InterPro" id="IPR019269">
    <property type="entry name" value="BLOC1_su2"/>
</dbReference>
<dbReference type="GO" id="GO:0043015">
    <property type="term" value="F:gamma-tubulin binding"/>
    <property type="evidence" value="ECO:0007669"/>
    <property type="project" value="TreeGrafter"/>
</dbReference>
<sequence>MSEELSSRHTSSNSGSEIETYRSSGKNTNSKLVQPRITTVNEEDEDKEVSASSNDGETDPIDAASRKAFSSTALYLQSELEASGNELALLEKLNDASIVKYEGLSRQAQDMLVHAYKIKQTCNEMETQLAEVDSLVESINSLEQVAQELDRYSQQLEAKFRKLLR</sequence>
<dbReference type="PANTHER" id="PTHR46479:SF1">
    <property type="entry name" value="BIOGENESIS OF LYSOSOME-RELATED ORGANELLES COMPLEX 1 SUBUNIT 2"/>
    <property type="match status" value="1"/>
</dbReference>
<keyword evidence="2" id="KW-0175">Coiled coil</keyword>
<name>A0A9W8GFJ5_9FUNG</name>
<accession>A0A9W8GFJ5</accession>
<comment type="caution">
    <text evidence="4">The sequence shown here is derived from an EMBL/GenBank/DDBJ whole genome shotgun (WGS) entry which is preliminary data.</text>
</comment>
<evidence type="ECO:0000256" key="2">
    <source>
        <dbReference type="SAM" id="Coils"/>
    </source>
</evidence>
<feature type="region of interest" description="Disordered" evidence="3">
    <location>
        <begin position="1"/>
        <end position="64"/>
    </location>
</feature>
<dbReference type="PANTHER" id="PTHR46479">
    <property type="entry name" value="BIOGENESIS OF LYSOSOME-RELATED ORGANELLES COMPLEX 1 SUBUNIT 2"/>
    <property type="match status" value="1"/>
</dbReference>
<proteinExistence type="inferred from homology"/>
<feature type="coiled-coil region" evidence="2">
    <location>
        <begin position="135"/>
        <end position="162"/>
    </location>
</feature>
<dbReference type="Pfam" id="PF10046">
    <property type="entry name" value="BLOC1_2"/>
    <property type="match status" value="1"/>
</dbReference>
<gene>
    <name evidence="4" type="ORF">GGI25_000112</name>
</gene>
<organism evidence="4 5">
    <name type="scientific">Coemansia spiralis</name>
    <dbReference type="NCBI Taxonomy" id="417178"/>
    <lineage>
        <taxon>Eukaryota</taxon>
        <taxon>Fungi</taxon>
        <taxon>Fungi incertae sedis</taxon>
        <taxon>Zoopagomycota</taxon>
        <taxon>Kickxellomycotina</taxon>
        <taxon>Kickxellomycetes</taxon>
        <taxon>Kickxellales</taxon>
        <taxon>Kickxellaceae</taxon>
        <taxon>Coemansia</taxon>
    </lineage>
</organism>
<dbReference type="EMBL" id="JANBTW010000001">
    <property type="protein sequence ID" value="KAJ2681157.1"/>
    <property type="molecule type" value="Genomic_DNA"/>
</dbReference>
<evidence type="ECO:0008006" key="6">
    <source>
        <dbReference type="Google" id="ProtNLM"/>
    </source>
</evidence>
<dbReference type="Proteomes" id="UP001151518">
    <property type="component" value="Unassembled WGS sequence"/>
</dbReference>
<dbReference type="GO" id="GO:0031083">
    <property type="term" value="C:BLOC-1 complex"/>
    <property type="evidence" value="ECO:0007669"/>
    <property type="project" value="TreeGrafter"/>
</dbReference>
<dbReference type="AlphaFoldDB" id="A0A9W8GFJ5"/>
<protein>
    <recommendedName>
        <fullName evidence="6">Biogenesis of lysosome-related organelles complex 1 subunit 2</fullName>
    </recommendedName>
</protein>
<dbReference type="OrthoDB" id="244061at2759"/>
<dbReference type="GO" id="GO:0000930">
    <property type="term" value="C:gamma-tubulin complex"/>
    <property type="evidence" value="ECO:0007669"/>
    <property type="project" value="TreeGrafter"/>
</dbReference>
<evidence type="ECO:0000313" key="4">
    <source>
        <dbReference type="EMBL" id="KAJ2681157.1"/>
    </source>
</evidence>
<comment type="similarity">
    <text evidence="1">Belongs to the BLOC1S2 family.</text>
</comment>
<evidence type="ECO:0000313" key="5">
    <source>
        <dbReference type="Proteomes" id="UP001151518"/>
    </source>
</evidence>
<evidence type="ECO:0000256" key="3">
    <source>
        <dbReference type="SAM" id="MobiDB-lite"/>
    </source>
</evidence>
<reference evidence="4" key="1">
    <citation type="submission" date="2022-07" db="EMBL/GenBank/DDBJ databases">
        <title>Phylogenomic reconstructions and comparative analyses of Kickxellomycotina fungi.</title>
        <authorList>
            <person name="Reynolds N.K."/>
            <person name="Stajich J.E."/>
            <person name="Barry K."/>
            <person name="Grigoriev I.V."/>
            <person name="Crous P."/>
            <person name="Smith M.E."/>
        </authorList>
    </citation>
    <scope>NUCLEOTIDE SEQUENCE</scope>
    <source>
        <strain evidence="4">NRRL 3115</strain>
    </source>
</reference>
<dbReference type="GO" id="GO:0016197">
    <property type="term" value="P:endosomal transport"/>
    <property type="evidence" value="ECO:0007669"/>
    <property type="project" value="TreeGrafter"/>
</dbReference>
<dbReference type="GO" id="GO:0032418">
    <property type="term" value="P:lysosome localization"/>
    <property type="evidence" value="ECO:0007669"/>
    <property type="project" value="TreeGrafter"/>
</dbReference>
<evidence type="ECO:0000256" key="1">
    <source>
        <dbReference type="ARBA" id="ARBA00008468"/>
    </source>
</evidence>